<comment type="caution">
    <text evidence="1">The sequence shown here is derived from an EMBL/GenBank/DDBJ whole genome shotgun (WGS) entry which is preliminary data.</text>
</comment>
<sequence>MNITTLTDYQYLQDLATSLALGGKKRRLQVVMPDKLVTLIDKTFPHIDRSTLISQAFTDLLLHKHRINNPDLEAWIAEEQYDLDEMEVYLRSREKDV</sequence>
<evidence type="ECO:0000313" key="1">
    <source>
        <dbReference type="EMBL" id="OGD74218.1"/>
    </source>
</evidence>
<reference evidence="1 2" key="1">
    <citation type="journal article" date="2016" name="Nat. Commun.">
        <title>Thousands of microbial genomes shed light on interconnected biogeochemical processes in an aquifer system.</title>
        <authorList>
            <person name="Anantharaman K."/>
            <person name="Brown C.T."/>
            <person name="Hug L.A."/>
            <person name="Sharon I."/>
            <person name="Castelle C.J."/>
            <person name="Probst A.J."/>
            <person name="Thomas B.C."/>
            <person name="Singh A."/>
            <person name="Wilkins M.J."/>
            <person name="Karaoz U."/>
            <person name="Brodie E.L."/>
            <person name="Williams K.H."/>
            <person name="Hubbard S.S."/>
            <person name="Banfield J.F."/>
        </authorList>
    </citation>
    <scope>NUCLEOTIDE SEQUENCE [LARGE SCALE GENOMIC DNA]</scope>
</reference>
<dbReference type="Proteomes" id="UP000176191">
    <property type="component" value="Unassembled WGS sequence"/>
</dbReference>
<protein>
    <submittedName>
        <fullName evidence="1">Uncharacterized protein</fullName>
    </submittedName>
</protein>
<organism evidence="1 2">
    <name type="scientific">Candidatus Collierbacteria bacterium RIFOXYA2_FULL_46_10</name>
    <dbReference type="NCBI Taxonomy" id="1817726"/>
    <lineage>
        <taxon>Bacteria</taxon>
        <taxon>Candidatus Collieribacteriota</taxon>
    </lineage>
</organism>
<dbReference type="EMBL" id="MFAK01000038">
    <property type="protein sequence ID" value="OGD74218.1"/>
    <property type="molecule type" value="Genomic_DNA"/>
</dbReference>
<evidence type="ECO:0000313" key="2">
    <source>
        <dbReference type="Proteomes" id="UP000176191"/>
    </source>
</evidence>
<gene>
    <name evidence="1" type="ORF">A2228_03620</name>
</gene>
<proteinExistence type="predicted"/>
<accession>A0A1F5F3I3</accession>
<dbReference type="AlphaFoldDB" id="A0A1F5F3I3"/>
<name>A0A1F5F3I3_9BACT</name>